<evidence type="ECO:0000313" key="6">
    <source>
        <dbReference type="EMBL" id="MBK1790611.1"/>
    </source>
</evidence>
<reference evidence="6" key="1">
    <citation type="submission" date="2021-01" db="EMBL/GenBank/DDBJ databases">
        <title>Modified the classification status of verrucomicrobia.</title>
        <authorList>
            <person name="Feng X."/>
        </authorList>
    </citation>
    <scope>NUCLEOTIDE SEQUENCE</scope>
    <source>
        <strain evidence="6">_KCTC 22039</strain>
    </source>
</reference>
<accession>A0A8J7MCM0</accession>
<feature type="compositionally biased region" description="Low complexity" evidence="4">
    <location>
        <begin position="1439"/>
        <end position="1450"/>
    </location>
</feature>
<keyword evidence="7" id="KW-1185">Reference proteome</keyword>
<protein>
    <recommendedName>
        <fullName evidence="8">Tetratricopeptide repeat-containing protein</fullName>
    </recommendedName>
</protein>
<dbReference type="SMART" id="SM00028">
    <property type="entry name" value="TPR"/>
    <property type="match status" value="9"/>
</dbReference>
<feature type="signal peptide" evidence="5">
    <location>
        <begin position="1"/>
        <end position="23"/>
    </location>
</feature>
<evidence type="ECO:0000313" key="7">
    <source>
        <dbReference type="Proteomes" id="UP000624703"/>
    </source>
</evidence>
<keyword evidence="2 3" id="KW-0802">TPR repeat</keyword>
<dbReference type="InterPro" id="IPR011990">
    <property type="entry name" value="TPR-like_helical_dom_sf"/>
</dbReference>
<gene>
    <name evidence="6" type="ORF">JIN82_05505</name>
</gene>
<feature type="region of interest" description="Disordered" evidence="4">
    <location>
        <begin position="1439"/>
        <end position="1458"/>
    </location>
</feature>
<dbReference type="Pfam" id="PF13181">
    <property type="entry name" value="TPR_8"/>
    <property type="match status" value="2"/>
</dbReference>
<dbReference type="PANTHER" id="PTHR45586:SF1">
    <property type="entry name" value="LIPOPOLYSACCHARIDE ASSEMBLY PROTEIN B"/>
    <property type="match status" value="1"/>
</dbReference>
<organism evidence="6 7">
    <name type="scientific">Persicirhabdus sediminis</name>
    <dbReference type="NCBI Taxonomy" id="454144"/>
    <lineage>
        <taxon>Bacteria</taxon>
        <taxon>Pseudomonadati</taxon>
        <taxon>Verrucomicrobiota</taxon>
        <taxon>Verrucomicrobiia</taxon>
        <taxon>Verrucomicrobiales</taxon>
        <taxon>Verrucomicrobiaceae</taxon>
        <taxon>Persicirhabdus</taxon>
    </lineage>
</organism>
<feature type="repeat" description="TPR" evidence="3">
    <location>
        <begin position="810"/>
        <end position="843"/>
    </location>
</feature>
<keyword evidence="1" id="KW-0677">Repeat</keyword>
<name>A0A8J7MCM0_9BACT</name>
<dbReference type="RefSeq" id="WP_200310645.1">
    <property type="nucleotide sequence ID" value="NZ_JAENIM010000027.1"/>
</dbReference>
<dbReference type="PANTHER" id="PTHR45586">
    <property type="entry name" value="TPR REPEAT-CONTAINING PROTEIN PA4667"/>
    <property type="match status" value="1"/>
</dbReference>
<evidence type="ECO:0000256" key="5">
    <source>
        <dbReference type="SAM" id="SignalP"/>
    </source>
</evidence>
<dbReference type="Gene3D" id="1.25.40.10">
    <property type="entry name" value="Tetratricopeptide repeat domain"/>
    <property type="match status" value="6"/>
</dbReference>
<feature type="chain" id="PRO_5035148467" description="Tetratricopeptide repeat-containing protein" evidence="5">
    <location>
        <begin position="24"/>
        <end position="2970"/>
    </location>
</feature>
<dbReference type="Proteomes" id="UP000624703">
    <property type="component" value="Unassembled WGS sequence"/>
</dbReference>
<dbReference type="SUPFAM" id="SSF48452">
    <property type="entry name" value="TPR-like"/>
    <property type="match status" value="5"/>
</dbReference>
<keyword evidence="5" id="KW-0732">Signal</keyword>
<proteinExistence type="predicted"/>
<dbReference type="InterPro" id="IPR051012">
    <property type="entry name" value="CellSynth/LPSAsmb/PSIAsmb"/>
</dbReference>
<dbReference type="InterPro" id="IPR019734">
    <property type="entry name" value="TPR_rpt"/>
</dbReference>
<evidence type="ECO:0000256" key="2">
    <source>
        <dbReference type="ARBA" id="ARBA00022803"/>
    </source>
</evidence>
<comment type="caution">
    <text evidence="6">The sequence shown here is derived from an EMBL/GenBank/DDBJ whole genome shotgun (WGS) entry which is preliminary data.</text>
</comment>
<evidence type="ECO:0000256" key="3">
    <source>
        <dbReference type="PROSITE-ProRule" id="PRU00339"/>
    </source>
</evidence>
<evidence type="ECO:0000256" key="1">
    <source>
        <dbReference type="ARBA" id="ARBA00022737"/>
    </source>
</evidence>
<evidence type="ECO:0008006" key="8">
    <source>
        <dbReference type="Google" id="ProtNLM"/>
    </source>
</evidence>
<dbReference type="PROSITE" id="PS50005">
    <property type="entry name" value="TPR"/>
    <property type="match status" value="1"/>
</dbReference>
<evidence type="ECO:0000256" key="4">
    <source>
        <dbReference type="SAM" id="MobiDB-lite"/>
    </source>
</evidence>
<dbReference type="EMBL" id="JAENIM010000027">
    <property type="protein sequence ID" value="MBK1790611.1"/>
    <property type="molecule type" value="Genomic_DNA"/>
</dbReference>
<sequence length="2970" mass="338488">MNKKLFVRLSSSLLFASLSLAQADEAADQPAEAVEINAKAAKYHKVLSKRPNSGHVFDRFCDAWLDTHSNQQLEAYLIAAANDKSPASQLLLAYFYQRQGEDHKALEVLKKSLIDHPENQAIRIQQAKTLAKLLAFDAAVAELDIAAKTAEHDDKLEILQLRGKFLARCGRYEEAQQTWTEILKTDASDEELVENILEAQIAEGLFEQALATSDIQLKQTRDAYQNVLHTLRRGDIYQRSGDVQKAIDTYTSTLDSVGEGSWLEREILAQLHEIFRRDDDFESLVTLYEKLTSEHPQRVGIKKAHTQLLSQLERHDEAETLLREILKITPGDRSNREELINILAKARKYHEAITEIKALLELAPDDSKLWLTLANIYHLANQSDEISASLAKYLELEDHSENSYLTAASLMVKYELFQQAEQYLTAAAKKYPDSIECKKSYARLLIKLDRKDEAIAIWQDLILTGSKDTVMRQTQTLRSIGEAELSYELLQKRADEFMTDINFASYVCNQARQQKDLDSAKIWAYRVLKLAKHFDEIRQSVALTSKVIVQADAELAEINHLENIDSASIAELWLLARLQELQAESSKALETLQRIREQDETIAFLATADFYEQRDEIQLACEVLEQLIASPKGKRPLYIKQIVRLYRSIENHEAALSHIAEWKILAPGEKFPWFIEAEIYQLENQLEKAVSTLAKASLLFSDDNADINNKLASVYESDAQFANAKRIYWKLYEQAETSNQKLSYIPSLARVADHMGQTQELLESFTERRKSNERSVEPILALAEIHRFNEDYEERRKFMIEAAQLRPDDVKILHLIADIEEREGDVERAIQTLDRAIKVDKSSKSKQLLAEVYMRNYELEKGIGILHELEIGLDSNPRQIEKLTLSIASNGDYELALNYLAEHRIQHADDYRLAFLQAKLQIELAEPELAIQSLLEARAIQSEIDKLTPLISDASFKEQSQQMANFTGTSEDYIVYDSLSRLIFNNRSNRQGGPSLSTLPGSLKEKDAFAEAGIILLLEQTDDEKVSQLAKNLKAEGLYKLDLRRELMKMWHSNSGDVSSLKEFALAHPEETVALALAASFEIIMASFKEGQIDEEFLAYVNKHLDGMPTNTRIMLTGNFLCYGEDQNNPLAWKMYLNDIDLEKVDHDALATTFTFITSQAKTRELSTEVRSLINDFALKIALNNEGKTISWFMRTQLITNSLLLAIETENADDFIALTNNILHEYDAKKAANQNPFSHRSRHNTNGFSVPEFPPKIITNLPLSLLGLIQQNEQSTYFNMGDYSDVSLNELSLNSIQIRQVESDRLQLLLAHFYKNESLTKSLIEALESSEKLSFSDYQYLAGYYCKSDRAKALDLLIQANQLGLTRAERKQLDQQIVAIALELKESDEPNFTSRSDRAKQAALRLRRQRWANAEARNYLISALESFGLQKEADLETIKNSPKSNSYSSSRQHTQTNTQDLIKELESALADKNQDKLKRLIVRELRLLTKANVDWQYSRRQENLVKFIQQRKLEDKVKKFMHPSEDSSNQKVVEYALTLDLLGERQEALEKLDPIIKEGSKDQDLLLRYVIMLPTDRSSEAAEIIVNRIQRSKHDSLAKMLESAFDRAEDESLEKWMNITQVCVESLELEQKSNNRIQASWPNRLIGNFTTSLRYDNLTVPSILSSEYLITNNKDELELRQQKLKISRDFLKLCMNFSSSAKDAFKQYHASLIATSELDQLDIKIAQLAHLTSIQKNQGNTYAYYSSSDTNKGKTPIEYLLAEAIQAGSDQAFPAEHLEKITRSNKPYSKALIEAIEKIDANDDEFEAYLKANINDKLNYSGSDTKSDLALKLCLAKGQRSKSLEGLWMNYGEIKSNQMRMHQYSQMLQTQSPSYIASHLPSNSDDMRLLLEKVIENIILPREDMSAFLAEERKNDYQQNKITDYQRVSMLTEWLSLIAQHTNSLAENANFHRLLIDLGIPKKILSHYELSENLPSQQFTTLNELLASYDTAGFGEMLTDEELMIAGSGASAYYGIDLYLDHIGDQVTTSQLVNKSLIESELNKQAEHHQVFLRCVCLYTKAPSKKKQRWVVELMNAHHQHLSKLSAEGTIWFTSSILTKAIDIKSKPNLKGLTPEASNCLHALLNKSNEKSGEQLSELLEKEQLFTKSELESTLNTFEKGASSLYQKDKQAYFSMASKLVRSARKIDSEIKLDDYGHPIFGQYQKNNEADTITKIVNSVKSKQIGTHAQMLSEWLNDPSAADIELNLAMIHAAGKEIATLNYAIHGSSYSMWRRMREFEQVVELYEALPPENEKLNALILMRYYLERVGVCLHIQEEYLNYCEQKLAEKDTPIRRALCTGILVNLIENYGPEWSAKSVSHVSHFYEYFDNKQDRLLFTQILADEGGDIFHYDKFAELAESILMEQVTAQGLDAVSAKSITRLLLNNAKVKDKTSYAQLFTQTKSQLRKARSNNRRSSSSSSAVRYNQDYAGAEHFLLALALASGDKDDVKYVLSAYSPAKLQNNQFVTCLLLRHGLVAEAHKIWGNWNSSEQLNLTITGSNIGLLDSDLEKSLEAFVALDPDDFNRHALRDYYLIRAHGLNADTQPSIGYEAIHKEFIEGKMATAPYSIDTKKTLMNSLKLYPYNENSARLDNKNCDKLLAISKEIYQYELDKYKGGIRTTRGNSNKIAVSIALKDILLTQGEEKYVETVLAINTENKKQKIYHLNYSLIAANYVLQDRLFDAILADDRAAIEKLRIILKPLAEQCMTDGYYYVRAWVLPVPLYGIACAYTNHADEFSQLVKAHEEHTKDKVVGTYTYLALANSIYKGDKLFAEKNRELCKQIFEKLISSSHDGLFDKKFLPAHNYRGLRYYESWGCLPSDFVIELYDYAITLDANNADLHNAKAKIYSRNGSYSEAEVSYRSALQIAQKQNNKHQIGLFMFSIAECLKQQGQTKAAIDYAQSIPEDHRNKLVKNKLKTVVSKWQQEIK</sequence>